<dbReference type="STRING" id="869754.A0A1A0HEV8"/>
<dbReference type="GO" id="GO:0020037">
    <property type="term" value="F:heme binding"/>
    <property type="evidence" value="ECO:0007669"/>
    <property type="project" value="InterPro"/>
</dbReference>
<reference evidence="8 9" key="1">
    <citation type="submission" date="2016-05" db="EMBL/GenBank/DDBJ databases">
        <title>Comparative genomics of biotechnologically important yeasts.</title>
        <authorList>
            <consortium name="DOE Joint Genome Institute"/>
            <person name="Riley R."/>
            <person name="Haridas S."/>
            <person name="Wolfe K.H."/>
            <person name="Lopes M.R."/>
            <person name="Hittinger C.T."/>
            <person name="Goker M."/>
            <person name="Salamov A."/>
            <person name="Wisecaver J."/>
            <person name="Long T.M."/>
            <person name="Aerts A.L."/>
            <person name="Barry K."/>
            <person name="Choi C."/>
            <person name="Clum A."/>
            <person name="Coughlan A.Y."/>
            <person name="Deshpande S."/>
            <person name="Douglass A.P."/>
            <person name="Hanson S.J."/>
            <person name="Klenk H.-P."/>
            <person name="LaButti K."/>
            <person name="Lapidus A."/>
            <person name="Lindquist E."/>
            <person name="Lipzen A."/>
            <person name="Meier-kolthoff J.P."/>
            <person name="Ohm R.A."/>
            <person name="Otillar R.P."/>
            <person name="Pangilinan J."/>
            <person name="Peng Y."/>
            <person name="Rokas A."/>
            <person name="Rosa C.A."/>
            <person name="Scheuner C."/>
            <person name="Sibirny A.A."/>
            <person name="Slot J.C."/>
            <person name="Stielow J.B."/>
            <person name="Sun H."/>
            <person name="Kurtzman C.P."/>
            <person name="Blackwell M."/>
            <person name="Grigoriev I.V."/>
            <person name="Jeffries T.W."/>
        </authorList>
    </citation>
    <scope>NUCLEOTIDE SEQUENCE [LARGE SCALE GENOMIC DNA]</scope>
    <source>
        <strain evidence="8 9">NRRL YB-4993</strain>
    </source>
</reference>
<keyword evidence="6" id="KW-0503">Monooxygenase</keyword>
<evidence type="ECO:0000313" key="9">
    <source>
        <dbReference type="Proteomes" id="UP000092555"/>
    </source>
</evidence>
<dbReference type="InterPro" id="IPR017972">
    <property type="entry name" value="Cyt_P450_CS"/>
</dbReference>
<dbReference type="InterPro" id="IPR001128">
    <property type="entry name" value="Cyt_P450"/>
</dbReference>
<dbReference type="Pfam" id="PF00067">
    <property type="entry name" value="p450"/>
    <property type="match status" value="1"/>
</dbReference>
<evidence type="ECO:0000256" key="5">
    <source>
        <dbReference type="PIRSR" id="PIRSR602403-1"/>
    </source>
</evidence>
<sequence>MLSEILLSVYTEIQGHHQALVSVALLVFVVYNLIVYPFFVSPLRYVPGPYLHRISRIPSLQAQRKFQWVGRVHELHKRYGPVVILTPTSVNCNGDPNHIQNIYVKNMPKGQFYESFRFHGEVNMFAETDNARHLAYKKIVLGLYLKSAIFNPKNTTRDILVGKVRELVHQIYKASILGQQPDSVATVSPSVGLAHEKDKKSGVGINVHLLFASLAMDVVAAFELGKENGTSLLLDSKQRPIVDQLRKMSSMVFWTTRMPRFWAWAAGSAIRNACTEIENWQVALYERAEKHTSQNAPESNLTTLETFRKSALSTLKAYSNISDNLIAGHDTTSTQLTYMCYELSRPVHQKIQARLRDELIQAFGSPSTKEAYIEDLELVDQLPFLEALMQENLRVHSPPGSHYRVTDKCYSVDIKGKTVSIPPGTEISCQPYLMHRVPEIFSDPDNWLPDRWLQTSSESADEYKARVKEMQRYMMPFGRGVRMCLGMNLAFIEIKLALANIYWHYELAISSAWCDVTPAEKSGVIKLGKPLPGLKDDESMMTMEDAYVSHPFHDECWLEWRES</sequence>
<dbReference type="GO" id="GO:0016705">
    <property type="term" value="F:oxidoreductase activity, acting on paired donors, with incorporation or reduction of molecular oxygen"/>
    <property type="evidence" value="ECO:0007669"/>
    <property type="project" value="InterPro"/>
</dbReference>
<dbReference type="PROSITE" id="PS00086">
    <property type="entry name" value="CYTOCHROME_P450"/>
    <property type="match status" value="1"/>
</dbReference>
<evidence type="ECO:0000256" key="6">
    <source>
        <dbReference type="RuleBase" id="RU000461"/>
    </source>
</evidence>
<keyword evidence="7" id="KW-0472">Membrane</keyword>
<comment type="similarity">
    <text evidence="2 6">Belongs to the cytochrome P450 family.</text>
</comment>
<evidence type="ECO:0000256" key="7">
    <source>
        <dbReference type="SAM" id="Phobius"/>
    </source>
</evidence>
<evidence type="ECO:0000256" key="1">
    <source>
        <dbReference type="ARBA" id="ARBA00001971"/>
    </source>
</evidence>
<name>A0A1A0HEV8_9ASCO</name>
<keyword evidence="4 5" id="KW-0408">Iron</keyword>
<organism evidence="8 9">
    <name type="scientific">Metschnikowia bicuspidata var. bicuspidata NRRL YB-4993</name>
    <dbReference type="NCBI Taxonomy" id="869754"/>
    <lineage>
        <taxon>Eukaryota</taxon>
        <taxon>Fungi</taxon>
        <taxon>Dikarya</taxon>
        <taxon>Ascomycota</taxon>
        <taxon>Saccharomycotina</taxon>
        <taxon>Pichiomycetes</taxon>
        <taxon>Metschnikowiaceae</taxon>
        <taxon>Metschnikowia</taxon>
    </lineage>
</organism>
<dbReference type="AlphaFoldDB" id="A0A1A0HEV8"/>
<dbReference type="GeneID" id="30028806"/>
<keyword evidence="3 5" id="KW-0479">Metal-binding</keyword>
<dbReference type="GO" id="GO:0005506">
    <property type="term" value="F:iron ion binding"/>
    <property type="evidence" value="ECO:0007669"/>
    <property type="project" value="InterPro"/>
</dbReference>
<evidence type="ECO:0000256" key="3">
    <source>
        <dbReference type="ARBA" id="ARBA00022723"/>
    </source>
</evidence>
<dbReference type="PRINTS" id="PR00385">
    <property type="entry name" value="P450"/>
</dbReference>
<dbReference type="Gene3D" id="1.10.630.10">
    <property type="entry name" value="Cytochrome P450"/>
    <property type="match status" value="1"/>
</dbReference>
<evidence type="ECO:0000313" key="8">
    <source>
        <dbReference type="EMBL" id="OBA22443.1"/>
    </source>
</evidence>
<dbReference type="CDD" id="cd11059">
    <property type="entry name" value="CYP_fungal"/>
    <property type="match status" value="1"/>
</dbReference>
<dbReference type="OrthoDB" id="1470350at2759"/>
<dbReference type="PANTHER" id="PTHR24305">
    <property type="entry name" value="CYTOCHROME P450"/>
    <property type="match status" value="1"/>
</dbReference>
<evidence type="ECO:0000256" key="2">
    <source>
        <dbReference type="ARBA" id="ARBA00010617"/>
    </source>
</evidence>
<accession>A0A1A0HEV8</accession>
<dbReference type="InterPro" id="IPR050121">
    <property type="entry name" value="Cytochrome_P450_monoxygenase"/>
</dbReference>
<dbReference type="InterPro" id="IPR002403">
    <property type="entry name" value="Cyt_P450_E_grp-IV"/>
</dbReference>
<feature type="transmembrane region" description="Helical" evidence="7">
    <location>
        <begin position="20"/>
        <end position="39"/>
    </location>
</feature>
<dbReference type="EMBL" id="LXTC01000002">
    <property type="protein sequence ID" value="OBA22443.1"/>
    <property type="molecule type" value="Genomic_DNA"/>
</dbReference>
<feature type="binding site" description="axial binding residue" evidence="5">
    <location>
        <position position="484"/>
    </location>
    <ligand>
        <name>heme</name>
        <dbReference type="ChEBI" id="CHEBI:30413"/>
    </ligand>
    <ligandPart>
        <name>Fe</name>
        <dbReference type="ChEBI" id="CHEBI:18248"/>
    </ligandPart>
</feature>
<dbReference type="PANTHER" id="PTHR24305:SF166">
    <property type="entry name" value="CYTOCHROME P450 12A4, MITOCHONDRIAL-RELATED"/>
    <property type="match status" value="1"/>
</dbReference>
<evidence type="ECO:0000256" key="4">
    <source>
        <dbReference type="ARBA" id="ARBA00023004"/>
    </source>
</evidence>
<comment type="cofactor">
    <cofactor evidence="1 5">
        <name>heme</name>
        <dbReference type="ChEBI" id="CHEBI:30413"/>
    </cofactor>
</comment>
<keyword evidence="7" id="KW-0812">Transmembrane</keyword>
<comment type="caution">
    <text evidence="8">The sequence shown here is derived from an EMBL/GenBank/DDBJ whole genome shotgun (WGS) entry which is preliminary data.</text>
</comment>
<protein>
    <submittedName>
        <fullName evidence="8">Cytochrome P450</fullName>
    </submittedName>
</protein>
<proteinExistence type="inferred from homology"/>
<gene>
    <name evidence="8" type="ORF">METBIDRAFT_31334</name>
</gene>
<keyword evidence="9" id="KW-1185">Reference proteome</keyword>
<dbReference type="PRINTS" id="PR00465">
    <property type="entry name" value="EP450IV"/>
</dbReference>
<keyword evidence="6" id="KW-0560">Oxidoreductase</keyword>
<dbReference type="RefSeq" id="XP_018712939.1">
    <property type="nucleotide sequence ID" value="XM_018855830.1"/>
</dbReference>
<dbReference type="Proteomes" id="UP000092555">
    <property type="component" value="Unassembled WGS sequence"/>
</dbReference>
<keyword evidence="7" id="KW-1133">Transmembrane helix</keyword>
<keyword evidence="5 6" id="KW-0349">Heme</keyword>
<dbReference type="InterPro" id="IPR036396">
    <property type="entry name" value="Cyt_P450_sf"/>
</dbReference>
<dbReference type="SUPFAM" id="SSF48264">
    <property type="entry name" value="Cytochrome P450"/>
    <property type="match status" value="1"/>
</dbReference>
<dbReference type="GO" id="GO:0004497">
    <property type="term" value="F:monooxygenase activity"/>
    <property type="evidence" value="ECO:0007669"/>
    <property type="project" value="UniProtKB-KW"/>
</dbReference>